<proteinExistence type="predicted"/>
<dbReference type="Gene3D" id="3.40.50.300">
    <property type="entry name" value="P-loop containing nucleotide triphosphate hydrolases"/>
    <property type="match status" value="1"/>
</dbReference>
<sequence>MNDTAQQHTAPAPAKTALLPGGPFDPGPLTTKEGFRTQARRTSKPPDLQDCAPLGTKVTLSDPRLVYHGRLLPVETDDVAIGMNQARRMLLKNLTPGNGRGPNFVVDGPRLSGKSHLAALIALGFHALVEKSYGADPDRYPVVYINVPHDRADDLHWSLPFADFLGIEHSRSPETMNHRAVDMTEPIVRIMQRARTRLVVVDGVEYIRSGERQTAFDYLLRLQDRLPGVTFLFCGIGAREIVRAGYGDHRSQAPAAGTHGPRPHSGFPTLWVRPVPYTEADSEQWHRVLGKVEENLRLYEHKPGTLRNLAAYLHGRTDGSMHVLDQLICQAAQASVLEGTERIDQDLLDSILTGYDDPAY</sequence>
<dbReference type="EMBL" id="JBHSOF010000022">
    <property type="protein sequence ID" value="MFC5664992.1"/>
    <property type="molecule type" value="Genomic_DNA"/>
</dbReference>
<evidence type="ECO:0000256" key="1">
    <source>
        <dbReference type="SAM" id="MobiDB-lite"/>
    </source>
</evidence>
<dbReference type="Proteomes" id="UP001595975">
    <property type="component" value="Unassembled WGS sequence"/>
</dbReference>
<protein>
    <recommendedName>
        <fullName evidence="4">AAA+ ATPase domain-containing protein</fullName>
    </recommendedName>
</protein>
<feature type="region of interest" description="Disordered" evidence="1">
    <location>
        <begin position="1"/>
        <end position="33"/>
    </location>
</feature>
<dbReference type="SUPFAM" id="SSF52540">
    <property type="entry name" value="P-loop containing nucleoside triphosphate hydrolases"/>
    <property type="match status" value="1"/>
</dbReference>
<comment type="caution">
    <text evidence="2">The sequence shown here is derived from an EMBL/GenBank/DDBJ whole genome shotgun (WGS) entry which is preliminary data.</text>
</comment>
<name>A0ABW0X353_9ACTN</name>
<dbReference type="InterPro" id="IPR027417">
    <property type="entry name" value="P-loop_NTPase"/>
</dbReference>
<dbReference type="RefSeq" id="WP_380226682.1">
    <property type="nucleotide sequence ID" value="NZ_JBHSOF010000022.1"/>
</dbReference>
<keyword evidence="3" id="KW-1185">Reference proteome</keyword>
<gene>
    <name evidence="2" type="ORF">ACFP3U_18650</name>
</gene>
<evidence type="ECO:0008006" key="4">
    <source>
        <dbReference type="Google" id="ProtNLM"/>
    </source>
</evidence>
<accession>A0ABW0X353</accession>
<feature type="compositionally biased region" description="Low complexity" evidence="1">
    <location>
        <begin position="9"/>
        <end position="22"/>
    </location>
</feature>
<organism evidence="2 3">
    <name type="scientific">Kitasatospora misakiensis</name>
    <dbReference type="NCBI Taxonomy" id="67330"/>
    <lineage>
        <taxon>Bacteria</taxon>
        <taxon>Bacillati</taxon>
        <taxon>Actinomycetota</taxon>
        <taxon>Actinomycetes</taxon>
        <taxon>Kitasatosporales</taxon>
        <taxon>Streptomycetaceae</taxon>
        <taxon>Kitasatospora</taxon>
    </lineage>
</organism>
<evidence type="ECO:0000313" key="3">
    <source>
        <dbReference type="Proteomes" id="UP001595975"/>
    </source>
</evidence>
<reference evidence="3" key="1">
    <citation type="journal article" date="2019" name="Int. J. Syst. Evol. Microbiol.">
        <title>The Global Catalogue of Microorganisms (GCM) 10K type strain sequencing project: providing services to taxonomists for standard genome sequencing and annotation.</title>
        <authorList>
            <consortium name="The Broad Institute Genomics Platform"/>
            <consortium name="The Broad Institute Genome Sequencing Center for Infectious Disease"/>
            <person name="Wu L."/>
            <person name="Ma J."/>
        </authorList>
    </citation>
    <scope>NUCLEOTIDE SEQUENCE [LARGE SCALE GENOMIC DNA]</scope>
    <source>
        <strain evidence="3">CGMCC 4.1437</strain>
    </source>
</reference>
<evidence type="ECO:0000313" key="2">
    <source>
        <dbReference type="EMBL" id="MFC5664992.1"/>
    </source>
</evidence>